<gene>
    <name evidence="11" type="primary">NRG1_1</name>
    <name evidence="11" type="ORF">ATC70_000070</name>
</gene>
<evidence type="ECO:0000313" key="12">
    <source>
        <dbReference type="Proteomes" id="UP001304243"/>
    </source>
</evidence>
<reference evidence="11 12" key="1">
    <citation type="submission" date="2022-11" db="EMBL/GenBank/DDBJ databases">
        <title>Mucor velutinosus strain NIH1002 WGS.</title>
        <authorList>
            <person name="Subramanian P."/>
            <person name="Mullikin J.C."/>
            <person name="Segre J.A."/>
            <person name="Zelazny A.M."/>
        </authorList>
    </citation>
    <scope>NUCLEOTIDE SEQUENCE [LARGE SCALE GENOMIC DNA]</scope>
    <source>
        <strain evidence="11 12">NIH1002</strain>
    </source>
</reference>
<dbReference type="PANTHER" id="PTHR14003">
    <property type="entry name" value="TRANSCRIPTIONAL REPRESSOR PROTEIN YY"/>
    <property type="match status" value="1"/>
</dbReference>
<keyword evidence="12" id="KW-1185">Reference proteome</keyword>
<dbReference type="GO" id="GO:0060258">
    <property type="term" value="P:negative regulation of filamentous growth"/>
    <property type="evidence" value="ECO:0007669"/>
    <property type="project" value="UniProtKB-ARBA"/>
</dbReference>
<keyword evidence="6" id="KW-0862">Zinc</keyword>
<dbReference type="GO" id="GO:0005667">
    <property type="term" value="C:transcription regulator complex"/>
    <property type="evidence" value="ECO:0007669"/>
    <property type="project" value="TreeGrafter"/>
</dbReference>
<dbReference type="FunFam" id="3.30.160.60:FF:001382">
    <property type="entry name" value="Transcriptional repressor"/>
    <property type="match status" value="1"/>
</dbReference>
<keyword evidence="5 8" id="KW-0863">Zinc-finger</keyword>
<feature type="region of interest" description="Disordered" evidence="9">
    <location>
        <begin position="116"/>
        <end position="199"/>
    </location>
</feature>
<dbReference type="Proteomes" id="UP001304243">
    <property type="component" value="Unassembled WGS sequence"/>
</dbReference>
<feature type="compositionally biased region" description="Low complexity" evidence="9">
    <location>
        <begin position="184"/>
        <end position="193"/>
    </location>
</feature>
<evidence type="ECO:0000256" key="4">
    <source>
        <dbReference type="ARBA" id="ARBA00022737"/>
    </source>
</evidence>
<dbReference type="InterPro" id="IPR013087">
    <property type="entry name" value="Znf_C2H2_type"/>
</dbReference>
<evidence type="ECO:0000259" key="10">
    <source>
        <dbReference type="PROSITE" id="PS50157"/>
    </source>
</evidence>
<dbReference type="GO" id="GO:0008270">
    <property type="term" value="F:zinc ion binding"/>
    <property type="evidence" value="ECO:0007669"/>
    <property type="project" value="UniProtKB-KW"/>
</dbReference>
<dbReference type="InterPro" id="IPR036236">
    <property type="entry name" value="Znf_C2H2_sf"/>
</dbReference>
<feature type="compositionally biased region" description="Low complexity" evidence="9">
    <location>
        <begin position="267"/>
        <end position="276"/>
    </location>
</feature>
<dbReference type="GO" id="GO:0000978">
    <property type="term" value="F:RNA polymerase II cis-regulatory region sequence-specific DNA binding"/>
    <property type="evidence" value="ECO:0007669"/>
    <property type="project" value="TreeGrafter"/>
</dbReference>
<evidence type="ECO:0000256" key="8">
    <source>
        <dbReference type="PROSITE-ProRule" id="PRU00042"/>
    </source>
</evidence>
<dbReference type="GO" id="GO:0000785">
    <property type="term" value="C:chromatin"/>
    <property type="evidence" value="ECO:0007669"/>
    <property type="project" value="TreeGrafter"/>
</dbReference>
<evidence type="ECO:0000256" key="3">
    <source>
        <dbReference type="ARBA" id="ARBA00022723"/>
    </source>
</evidence>
<evidence type="ECO:0000256" key="5">
    <source>
        <dbReference type="ARBA" id="ARBA00022771"/>
    </source>
</evidence>
<dbReference type="PANTHER" id="PTHR14003:SF19">
    <property type="entry name" value="YY2 TRANSCRIPTION FACTOR"/>
    <property type="match status" value="1"/>
</dbReference>
<evidence type="ECO:0000256" key="7">
    <source>
        <dbReference type="ARBA" id="ARBA00023242"/>
    </source>
</evidence>
<dbReference type="GeneID" id="89943772"/>
<dbReference type="GO" id="GO:0000981">
    <property type="term" value="F:DNA-binding transcription factor activity, RNA polymerase II-specific"/>
    <property type="evidence" value="ECO:0007669"/>
    <property type="project" value="TreeGrafter"/>
</dbReference>
<keyword evidence="4" id="KW-0677">Repeat</keyword>
<dbReference type="SMART" id="SM00355">
    <property type="entry name" value="ZnF_C2H2"/>
    <property type="match status" value="2"/>
</dbReference>
<name>A0AAN7D517_9FUNG</name>
<keyword evidence="3" id="KW-0479">Metal-binding</keyword>
<evidence type="ECO:0000256" key="1">
    <source>
        <dbReference type="ARBA" id="ARBA00004123"/>
    </source>
</evidence>
<dbReference type="Gene3D" id="3.30.160.60">
    <property type="entry name" value="Classic Zinc Finger"/>
    <property type="match status" value="2"/>
</dbReference>
<evidence type="ECO:0000256" key="2">
    <source>
        <dbReference type="ARBA" id="ARBA00022491"/>
    </source>
</evidence>
<dbReference type="GO" id="GO:0000122">
    <property type="term" value="P:negative regulation of transcription by RNA polymerase II"/>
    <property type="evidence" value="ECO:0007669"/>
    <property type="project" value="UniProtKB-ARBA"/>
</dbReference>
<feature type="domain" description="C2H2-type" evidence="10">
    <location>
        <begin position="58"/>
        <end position="87"/>
    </location>
</feature>
<feature type="domain" description="C2H2-type" evidence="10">
    <location>
        <begin position="88"/>
        <end position="117"/>
    </location>
</feature>
<evidence type="ECO:0000313" key="11">
    <source>
        <dbReference type="EMBL" id="KAK4510961.1"/>
    </source>
</evidence>
<sequence length="306" mass="35131">MDSALSIKNASGKTFSLLNDSPSNAAISASHGRSEETSFKVTKLTTSMTLPVQPKRKYHCVELGCNKSFTTSGHLARHNRIHTGEKNFHCLHPGCPSRFSRQDNMMQHYRTHLSQKLRRQHLRQHQQQQQQQEKKKESPQLYCHSLHGGEDHMSFQPLMTRPRRSVTMPSLPYPPATISTLMNQQQQQQQQQQHKVVNRPRRALSTSSTCSSSSVSSCSASPPSMMYYYDHAHSLPPPLRQYHAEPVHHHHHYQSHSPHYNRYHHTQIQQPQQSSDKQLEHHEWAPNSQKSLSSLLHLANIVSTFG</sequence>
<keyword evidence="2" id="KW-0678">Repressor</keyword>
<comment type="subcellular location">
    <subcellularLocation>
        <location evidence="1">Nucleus</location>
    </subcellularLocation>
</comment>
<dbReference type="PROSITE" id="PS00028">
    <property type="entry name" value="ZINC_FINGER_C2H2_1"/>
    <property type="match status" value="2"/>
</dbReference>
<proteinExistence type="predicted"/>
<protein>
    <submittedName>
        <fullName evidence="11">Transcriptional repressor</fullName>
    </submittedName>
</protein>
<dbReference type="AlphaFoldDB" id="A0AAN7D517"/>
<comment type="caution">
    <text evidence="11">The sequence shown here is derived from an EMBL/GenBank/DDBJ whole genome shotgun (WGS) entry which is preliminary data.</text>
</comment>
<dbReference type="EMBL" id="JASEJX010000031">
    <property type="protein sequence ID" value="KAK4510961.1"/>
    <property type="molecule type" value="Genomic_DNA"/>
</dbReference>
<dbReference type="SUPFAM" id="SSF57667">
    <property type="entry name" value="beta-beta-alpha zinc fingers"/>
    <property type="match status" value="1"/>
</dbReference>
<feature type="compositionally biased region" description="Basic residues" evidence="9">
    <location>
        <begin position="248"/>
        <end position="265"/>
    </location>
</feature>
<evidence type="ECO:0000256" key="9">
    <source>
        <dbReference type="SAM" id="MobiDB-lite"/>
    </source>
</evidence>
<dbReference type="RefSeq" id="XP_064677627.1">
    <property type="nucleotide sequence ID" value="XM_064819492.1"/>
</dbReference>
<dbReference type="PROSITE" id="PS50157">
    <property type="entry name" value="ZINC_FINGER_C2H2_2"/>
    <property type="match status" value="2"/>
</dbReference>
<feature type="region of interest" description="Disordered" evidence="9">
    <location>
        <begin position="247"/>
        <end position="286"/>
    </location>
</feature>
<keyword evidence="7" id="KW-0539">Nucleus</keyword>
<dbReference type="GO" id="GO:0031519">
    <property type="term" value="C:PcG protein complex"/>
    <property type="evidence" value="ECO:0007669"/>
    <property type="project" value="TreeGrafter"/>
</dbReference>
<evidence type="ECO:0000256" key="6">
    <source>
        <dbReference type="ARBA" id="ARBA00022833"/>
    </source>
</evidence>
<organism evidence="11 12">
    <name type="scientific">Mucor velutinosus</name>
    <dbReference type="NCBI Taxonomy" id="708070"/>
    <lineage>
        <taxon>Eukaryota</taxon>
        <taxon>Fungi</taxon>
        <taxon>Fungi incertae sedis</taxon>
        <taxon>Mucoromycota</taxon>
        <taxon>Mucoromycotina</taxon>
        <taxon>Mucoromycetes</taxon>
        <taxon>Mucorales</taxon>
        <taxon>Mucorineae</taxon>
        <taxon>Mucoraceae</taxon>
        <taxon>Mucor</taxon>
    </lineage>
</organism>
<accession>A0AAN7D517</accession>